<feature type="domain" description="KTSC" evidence="1">
    <location>
        <begin position="7"/>
        <end position="64"/>
    </location>
</feature>
<reference evidence="2 3" key="1">
    <citation type="submission" date="2008-06" db="EMBL/GenBank/DDBJ databases">
        <title>Complete sequence of Stenotrophomonas maltophilia R551-3.</title>
        <authorList>
            <consortium name="US DOE Joint Genome Institute"/>
            <person name="Lucas S."/>
            <person name="Copeland A."/>
            <person name="Lapidus A."/>
            <person name="Glavina del Rio T."/>
            <person name="Dalin E."/>
            <person name="Tice H."/>
            <person name="Pitluck S."/>
            <person name="Chain P."/>
            <person name="Malfatti S."/>
            <person name="Shin M."/>
            <person name="Vergez L."/>
            <person name="Lang D."/>
            <person name="Schmutz J."/>
            <person name="Larimer F."/>
            <person name="Land M."/>
            <person name="Hauser L."/>
            <person name="Kyrpides N."/>
            <person name="Mikhailova N."/>
            <person name="Taghavi S."/>
            <person name="Monchy S."/>
            <person name="Newman L."/>
            <person name="Vangronsveld J."/>
            <person name="van der Lelie D."/>
            <person name="Richardson P."/>
        </authorList>
    </citation>
    <scope>NUCLEOTIDE SEQUENCE [LARGE SCALE GENOMIC DNA]</scope>
    <source>
        <strain evidence="2 3">R551-3</strain>
    </source>
</reference>
<dbReference type="Proteomes" id="UP000001867">
    <property type="component" value="Chromosome"/>
</dbReference>
<organism evidence="2 3">
    <name type="scientific">Stenotrophomonas maltophilia (strain R551-3)</name>
    <dbReference type="NCBI Taxonomy" id="391008"/>
    <lineage>
        <taxon>Bacteria</taxon>
        <taxon>Pseudomonadati</taxon>
        <taxon>Pseudomonadota</taxon>
        <taxon>Gammaproteobacteria</taxon>
        <taxon>Lysobacterales</taxon>
        <taxon>Lysobacteraceae</taxon>
        <taxon>Stenotrophomonas</taxon>
        <taxon>Stenotrophomonas maltophilia group</taxon>
    </lineage>
</organism>
<dbReference type="EMBL" id="CP001111">
    <property type="protein sequence ID" value="ACF51377.1"/>
    <property type="molecule type" value="Genomic_DNA"/>
</dbReference>
<dbReference type="AlphaFoldDB" id="B4SSX8"/>
<dbReference type="Pfam" id="PF13619">
    <property type="entry name" value="KTSC"/>
    <property type="match status" value="1"/>
</dbReference>
<dbReference type="InterPro" id="IPR025309">
    <property type="entry name" value="KTSC_dom"/>
</dbReference>
<evidence type="ECO:0000313" key="3">
    <source>
        <dbReference type="Proteomes" id="UP000001867"/>
    </source>
</evidence>
<dbReference type="eggNOG" id="COG0433">
    <property type="taxonomic scope" value="Bacteria"/>
</dbReference>
<evidence type="ECO:0000259" key="1">
    <source>
        <dbReference type="Pfam" id="PF13619"/>
    </source>
</evidence>
<evidence type="ECO:0000313" key="2">
    <source>
        <dbReference type="EMBL" id="ACF51377.1"/>
    </source>
</evidence>
<dbReference type="RefSeq" id="WP_012510809.1">
    <property type="nucleotide sequence ID" value="NC_011071.1"/>
</dbReference>
<dbReference type="STRING" id="391008.Smal_1673"/>
<dbReference type="HOGENOM" id="CLU_174765_0_1_6"/>
<name>B4SSX8_STRM5</name>
<dbReference type="KEGG" id="smt:Smal_1673"/>
<protein>
    <recommendedName>
        <fullName evidence="1">KTSC domain-containing protein</fullName>
    </recommendedName>
</protein>
<proteinExistence type="predicted"/>
<sequence>MERNPVSSSNLASVGYHEESQTLEVEFLKGGIYQYFGVPPYVHQELISAPSVGGYFAKSVKNSYSYSQVG</sequence>
<accession>B4SSX8</accession>
<gene>
    <name evidence="2" type="ordered locus">Smal_1673</name>
</gene>
<dbReference type="OrthoDB" id="8612029at2"/>